<evidence type="ECO:0000259" key="2">
    <source>
        <dbReference type="Pfam" id="PF00248"/>
    </source>
</evidence>
<dbReference type="GO" id="GO:0016491">
    <property type="term" value="F:oxidoreductase activity"/>
    <property type="evidence" value="ECO:0007669"/>
    <property type="project" value="UniProtKB-KW"/>
</dbReference>
<dbReference type="AlphaFoldDB" id="A0A6J3MFZ3"/>
<dbReference type="GeneID" id="54358606"/>
<dbReference type="Pfam" id="PF00248">
    <property type="entry name" value="Aldo_ket_red"/>
    <property type="match status" value="1"/>
</dbReference>
<dbReference type="OrthoDB" id="48988at2759"/>
<keyword evidence="3" id="KW-1185">Reference proteome</keyword>
<dbReference type="Proteomes" id="UP000504637">
    <property type="component" value="Unplaced"/>
</dbReference>
<gene>
    <name evidence="4" type="ORF">K489DRAFT_311763</name>
</gene>
<evidence type="ECO:0000256" key="1">
    <source>
        <dbReference type="ARBA" id="ARBA00023002"/>
    </source>
</evidence>
<dbReference type="SUPFAM" id="SSF51430">
    <property type="entry name" value="NAD(P)-linked oxidoreductase"/>
    <property type="match status" value="1"/>
</dbReference>
<reference evidence="4" key="1">
    <citation type="submission" date="2020-01" db="EMBL/GenBank/DDBJ databases">
        <authorList>
            <consortium name="DOE Joint Genome Institute"/>
            <person name="Haridas S."/>
            <person name="Albert R."/>
            <person name="Binder M."/>
            <person name="Bloem J."/>
            <person name="Labutti K."/>
            <person name="Salamov A."/>
            <person name="Andreopoulos B."/>
            <person name="Baker S.E."/>
            <person name="Barry K."/>
            <person name="Bills G."/>
            <person name="Bluhm B.H."/>
            <person name="Cannon C."/>
            <person name="Castanera R."/>
            <person name="Culley D.E."/>
            <person name="Daum C."/>
            <person name="Ezra D."/>
            <person name="Gonzalez J.B."/>
            <person name="Henrissat B."/>
            <person name="Kuo A."/>
            <person name="Liang C."/>
            <person name="Lipzen A."/>
            <person name="Lutzoni F."/>
            <person name="Magnuson J."/>
            <person name="Mondo S."/>
            <person name="Nolan M."/>
            <person name="Ohm R."/>
            <person name="Pangilinan J."/>
            <person name="Park H.-J."/>
            <person name="Ramirez L."/>
            <person name="Alfaro M."/>
            <person name="Sun H."/>
            <person name="Tritt A."/>
            <person name="Yoshinaga Y."/>
            <person name="Zwiers L.-H."/>
            <person name="Turgeon B.G."/>
            <person name="Goodwin S.B."/>
            <person name="Spatafora J.W."/>
            <person name="Crous P.W."/>
            <person name="Grigoriev I.V."/>
        </authorList>
    </citation>
    <scope>NUCLEOTIDE SEQUENCE</scope>
    <source>
        <strain evidence="4">CBS 342.82</strain>
    </source>
</reference>
<dbReference type="InterPro" id="IPR036812">
    <property type="entry name" value="NAD(P)_OxRdtase_dom_sf"/>
</dbReference>
<dbReference type="InterPro" id="IPR023210">
    <property type="entry name" value="NADP_OxRdtase_dom"/>
</dbReference>
<organism evidence="4">
    <name type="scientific">Dissoconium aciculare CBS 342.82</name>
    <dbReference type="NCBI Taxonomy" id="1314786"/>
    <lineage>
        <taxon>Eukaryota</taxon>
        <taxon>Fungi</taxon>
        <taxon>Dikarya</taxon>
        <taxon>Ascomycota</taxon>
        <taxon>Pezizomycotina</taxon>
        <taxon>Dothideomycetes</taxon>
        <taxon>Dothideomycetidae</taxon>
        <taxon>Mycosphaerellales</taxon>
        <taxon>Dissoconiaceae</taxon>
        <taxon>Dissoconium</taxon>
    </lineage>
</organism>
<dbReference type="CDD" id="cd19075">
    <property type="entry name" value="AKR_AKR7A1-5"/>
    <property type="match status" value="1"/>
</dbReference>
<keyword evidence="1" id="KW-0560">Oxidoreductase</keyword>
<sequence length="316" mass="35152">MSGIKRVFGGAAFWADGEGLAEPSKLKQTLDILEKYKVDTIDVARIYNDAELVVGNSDARERFTIDTKLSGGFGAGSSKAKTIEDGEKSKTLLKTNVDILYLHAPDKDVPIEETLEGVNEIYQSGFFKRFGLSNFTAENVQKVHDIAKAKGYVLPTVYQGNYNAFARKQEELLFPTLRKLNISFYAYSPIAGGFLVKTREQLENGTGRWDKNSPFGQIYHSLYSKSTLLDGLDEWHAIAAEEGISPAALAYRWIGYNSPLKPENGDALIFGASKVEQLEDTLQSLQQGPLSENAVKRIDEVWKKVANEAPLDNYHR</sequence>
<protein>
    <submittedName>
        <fullName evidence="4">Aldo/keto reductase</fullName>
    </submittedName>
</protein>
<dbReference type="PANTHER" id="PTHR43364">
    <property type="entry name" value="NADH-SPECIFIC METHYLGLYOXAL REDUCTASE-RELATED"/>
    <property type="match status" value="1"/>
</dbReference>
<dbReference type="InterPro" id="IPR050523">
    <property type="entry name" value="AKR_Detox_Biosynth"/>
</dbReference>
<evidence type="ECO:0000313" key="3">
    <source>
        <dbReference type="Proteomes" id="UP000504637"/>
    </source>
</evidence>
<reference evidence="4" key="2">
    <citation type="submission" date="2020-04" db="EMBL/GenBank/DDBJ databases">
        <authorList>
            <consortium name="NCBI Genome Project"/>
        </authorList>
    </citation>
    <scope>NUCLEOTIDE SEQUENCE</scope>
    <source>
        <strain evidence="4">CBS 342.82</strain>
    </source>
</reference>
<dbReference type="Gene3D" id="3.20.20.100">
    <property type="entry name" value="NADP-dependent oxidoreductase domain"/>
    <property type="match status" value="1"/>
</dbReference>
<reference evidence="4" key="3">
    <citation type="submission" date="2025-08" db="UniProtKB">
        <authorList>
            <consortium name="RefSeq"/>
        </authorList>
    </citation>
    <scope>IDENTIFICATION</scope>
    <source>
        <strain evidence="4">CBS 342.82</strain>
    </source>
</reference>
<name>A0A6J3MFZ3_9PEZI</name>
<evidence type="ECO:0000313" key="4">
    <source>
        <dbReference type="RefSeq" id="XP_033463620.1"/>
    </source>
</evidence>
<proteinExistence type="predicted"/>
<feature type="domain" description="NADP-dependent oxidoreductase" evidence="2">
    <location>
        <begin position="9"/>
        <end position="302"/>
    </location>
</feature>
<dbReference type="PANTHER" id="PTHR43364:SF4">
    <property type="entry name" value="NAD(P)-LINKED OXIDOREDUCTASE SUPERFAMILY PROTEIN"/>
    <property type="match status" value="1"/>
</dbReference>
<dbReference type="RefSeq" id="XP_033463620.1">
    <property type="nucleotide sequence ID" value="XM_033600806.1"/>
</dbReference>
<accession>A0A6J3MFZ3</accession>